<keyword evidence="4" id="KW-0249">Electron transport</keyword>
<dbReference type="EMBL" id="AP025292">
    <property type="protein sequence ID" value="BDC98188.1"/>
    <property type="molecule type" value="Genomic_DNA"/>
</dbReference>
<evidence type="ECO:0000313" key="10">
    <source>
        <dbReference type="Proteomes" id="UP001354989"/>
    </source>
</evidence>
<evidence type="ECO:0000259" key="8">
    <source>
        <dbReference type="PROSITE" id="PS51007"/>
    </source>
</evidence>
<evidence type="ECO:0000256" key="2">
    <source>
        <dbReference type="ARBA" id="ARBA00022617"/>
    </source>
</evidence>
<keyword evidence="10" id="KW-1185">Reference proteome</keyword>
<feature type="signal peptide" evidence="7">
    <location>
        <begin position="1"/>
        <end position="18"/>
    </location>
</feature>
<evidence type="ECO:0000256" key="6">
    <source>
        <dbReference type="PROSITE-ProRule" id="PRU00433"/>
    </source>
</evidence>
<feature type="domain" description="Cytochrome c" evidence="8">
    <location>
        <begin position="38"/>
        <end position="114"/>
    </location>
</feature>
<evidence type="ECO:0000256" key="4">
    <source>
        <dbReference type="ARBA" id="ARBA00022982"/>
    </source>
</evidence>
<name>A0ABN6L533_9BACT</name>
<dbReference type="Gene3D" id="1.10.760.10">
    <property type="entry name" value="Cytochrome c-like domain"/>
    <property type="match status" value="1"/>
</dbReference>
<dbReference type="InterPro" id="IPR009056">
    <property type="entry name" value="Cyt_c-like_dom"/>
</dbReference>
<dbReference type="RefSeq" id="WP_332920863.1">
    <property type="nucleotide sequence ID" value="NZ_AP025292.1"/>
</dbReference>
<accession>A0ABN6L533</accession>
<dbReference type="Proteomes" id="UP001354989">
    <property type="component" value="Chromosome"/>
</dbReference>
<keyword evidence="2 6" id="KW-0349">Heme</keyword>
<proteinExistence type="predicted"/>
<dbReference type="InterPro" id="IPR036909">
    <property type="entry name" value="Cyt_c-like_dom_sf"/>
</dbReference>
<evidence type="ECO:0000256" key="5">
    <source>
        <dbReference type="ARBA" id="ARBA00023004"/>
    </source>
</evidence>
<keyword evidence="1" id="KW-0813">Transport</keyword>
<reference evidence="9 10" key="1">
    <citation type="submission" date="2021-12" db="EMBL/GenBank/DDBJ databases">
        <title>Genome sequencing of bacteria with rrn-lacking chromosome and rrn-plasmid.</title>
        <authorList>
            <person name="Anda M."/>
            <person name="Iwasaki W."/>
        </authorList>
    </citation>
    <scope>NUCLEOTIDE SEQUENCE [LARGE SCALE GENOMIC DNA]</scope>
    <source>
        <strain evidence="9 10">NBRC 101262</strain>
    </source>
</reference>
<dbReference type="SUPFAM" id="SSF46626">
    <property type="entry name" value="Cytochrome c"/>
    <property type="match status" value="1"/>
</dbReference>
<evidence type="ECO:0000256" key="7">
    <source>
        <dbReference type="SAM" id="SignalP"/>
    </source>
</evidence>
<keyword evidence="3 6" id="KW-0479">Metal-binding</keyword>
<dbReference type="InterPro" id="IPR051811">
    <property type="entry name" value="Cytochrome_c550/c551-like"/>
</dbReference>
<organism evidence="9 10">
    <name type="scientific">Persicobacter psychrovividus</name>
    <dbReference type="NCBI Taxonomy" id="387638"/>
    <lineage>
        <taxon>Bacteria</taxon>
        <taxon>Pseudomonadati</taxon>
        <taxon>Bacteroidota</taxon>
        <taxon>Cytophagia</taxon>
        <taxon>Cytophagales</taxon>
        <taxon>Persicobacteraceae</taxon>
        <taxon>Persicobacter</taxon>
    </lineage>
</organism>
<evidence type="ECO:0000256" key="3">
    <source>
        <dbReference type="ARBA" id="ARBA00022723"/>
    </source>
</evidence>
<keyword evidence="7" id="KW-0732">Signal</keyword>
<evidence type="ECO:0000313" key="9">
    <source>
        <dbReference type="EMBL" id="BDC98188.1"/>
    </source>
</evidence>
<sequence>MKNNLLVIFALLSVGLWACGGNEKKAETTIKTPQKTVAKVNPGKSVYRKAACGSCHGTDGKKGMYQASDLSTTTMTMEERTEIIANGKGNMNAFKDVLSPKEISQVAQYIDQLKEK</sequence>
<dbReference type="PANTHER" id="PTHR37823">
    <property type="entry name" value="CYTOCHROME C-553-LIKE"/>
    <property type="match status" value="1"/>
</dbReference>
<keyword evidence="5 6" id="KW-0408">Iron</keyword>
<evidence type="ECO:0000256" key="1">
    <source>
        <dbReference type="ARBA" id="ARBA00022448"/>
    </source>
</evidence>
<gene>
    <name evidence="9" type="ORF">PEPS_04690</name>
</gene>
<protein>
    <recommendedName>
        <fullName evidence="8">Cytochrome c domain-containing protein</fullName>
    </recommendedName>
</protein>
<dbReference type="PROSITE" id="PS51007">
    <property type="entry name" value="CYTC"/>
    <property type="match status" value="1"/>
</dbReference>
<dbReference type="PRINTS" id="PR00605">
    <property type="entry name" value="CYTCHROMECIC"/>
</dbReference>
<dbReference type="InterPro" id="IPR008168">
    <property type="entry name" value="Cyt_C_IC"/>
</dbReference>
<dbReference type="Pfam" id="PF13442">
    <property type="entry name" value="Cytochrome_CBB3"/>
    <property type="match status" value="1"/>
</dbReference>
<feature type="chain" id="PRO_5046689992" description="Cytochrome c domain-containing protein" evidence="7">
    <location>
        <begin position="19"/>
        <end position="116"/>
    </location>
</feature>